<evidence type="ECO:0000313" key="10">
    <source>
        <dbReference type="EMBL" id="CAI0649781.1"/>
    </source>
</evidence>
<gene>
    <name evidence="10" type="ORF">CGXH109_LOCUS89341</name>
</gene>
<evidence type="ECO:0000256" key="7">
    <source>
        <dbReference type="SAM" id="Phobius"/>
    </source>
</evidence>
<dbReference type="Gene3D" id="3.30.360.10">
    <property type="entry name" value="Dihydrodipicolinate Reductase, domain 2"/>
    <property type="match status" value="1"/>
</dbReference>
<protein>
    <recommendedName>
        <fullName evidence="12">Gfo/Idh/MocA-like oxidoreductase N-terminal domain-containing protein</fullName>
    </recommendedName>
</protein>
<evidence type="ECO:0000256" key="4">
    <source>
        <dbReference type="ARBA" id="ARBA00022692"/>
    </source>
</evidence>
<dbReference type="Gene3D" id="3.40.50.720">
    <property type="entry name" value="NAD(P)-binding Rossmann-like Domain"/>
    <property type="match status" value="1"/>
</dbReference>
<dbReference type="SUPFAM" id="SSF51735">
    <property type="entry name" value="NAD(P)-binding Rossmann-fold domains"/>
    <property type="match status" value="1"/>
</dbReference>
<feature type="transmembrane region" description="Helical" evidence="7">
    <location>
        <begin position="491"/>
        <end position="512"/>
    </location>
</feature>
<keyword evidence="3" id="KW-0813">Transport</keyword>
<dbReference type="SUPFAM" id="SSF55347">
    <property type="entry name" value="Glyceraldehyde-3-phosphate dehydrogenase-like, C-terminal domain"/>
    <property type="match status" value="1"/>
</dbReference>
<dbReference type="EMBL" id="CAMGZC010000750">
    <property type="protein sequence ID" value="CAI0649781.1"/>
    <property type="molecule type" value="Genomic_DNA"/>
</dbReference>
<name>A0A9W4RYS5_9PEZI</name>
<accession>A0A9W4RYS5</accession>
<dbReference type="SUPFAM" id="SSF103473">
    <property type="entry name" value="MFS general substrate transporter"/>
    <property type="match status" value="1"/>
</dbReference>
<evidence type="ECO:0008006" key="12">
    <source>
        <dbReference type="Google" id="ProtNLM"/>
    </source>
</evidence>
<organism evidence="10 11">
    <name type="scientific">Colletotrichum noveboracense</name>
    <dbReference type="NCBI Taxonomy" id="2664923"/>
    <lineage>
        <taxon>Eukaryota</taxon>
        <taxon>Fungi</taxon>
        <taxon>Dikarya</taxon>
        <taxon>Ascomycota</taxon>
        <taxon>Pezizomycotina</taxon>
        <taxon>Sordariomycetes</taxon>
        <taxon>Hypocreomycetidae</taxon>
        <taxon>Glomerellales</taxon>
        <taxon>Glomerellaceae</taxon>
        <taxon>Colletotrichum</taxon>
        <taxon>Colletotrichum gloeosporioides species complex</taxon>
    </lineage>
</organism>
<dbReference type="GO" id="GO:0000166">
    <property type="term" value="F:nucleotide binding"/>
    <property type="evidence" value="ECO:0007669"/>
    <property type="project" value="InterPro"/>
</dbReference>
<dbReference type="Pfam" id="PF22725">
    <property type="entry name" value="GFO_IDH_MocA_C3"/>
    <property type="match status" value="1"/>
</dbReference>
<evidence type="ECO:0000256" key="1">
    <source>
        <dbReference type="ARBA" id="ARBA00004141"/>
    </source>
</evidence>
<keyword evidence="6 7" id="KW-0472">Membrane</keyword>
<evidence type="ECO:0000256" key="5">
    <source>
        <dbReference type="ARBA" id="ARBA00022989"/>
    </source>
</evidence>
<dbReference type="InterPro" id="IPR055170">
    <property type="entry name" value="GFO_IDH_MocA-like_dom"/>
</dbReference>
<evidence type="ECO:0000256" key="2">
    <source>
        <dbReference type="ARBA" id="ARBA00010928"/>
    </source>
</evidence>
<feature type="transmembrane region" description="Helical" evidence="7">
    <location>
        <begin position="654"/>
        <end position="676"/>
    </location>
</feature>
<comment type="similarity">
    <text evidence="2">Belongs to the Gfo/Idh/MocA family.</text>
</comment>
<feature type="domain" description="GFO/IDH/MocA-like oxidoreductase" evidence="9">
    <location>
        <begin position="135"/>
        <end position="277"/>
    </location>
</feature>
<evidence type="ECO:0000256" key="3">
    <source>
        <dbReference type="ARBA" id="ARBA00022448"/>
    </source>
</evidence>
<evidence type="ECO:0000256" key="6">
    <source>
        <dbReference type="ARBA" id="ARBA00023136"/>
    </source>
</evidence>
<evidence type="ECO:0000259" key="9">
    <source>
        <dbReference type="Pfam" id="PF22725"/>
    </source>
</evidence>
<dbReference type="AlphaFoldDB" id="A0A9W4RYS5"/>
<feature type="domain" description="Gfo/Idh/MocA-like oxidoreductase N-terminal" evidence="8">
    <location>
        <begin position="6"/>
        <end position="124"/>
    </location>
</feature>
<evidence type="ECO:0000313" key="11">
    <source>
        <dbReference type="Proteomes" id="UP001152533"/>
    </source>
</evidence>
<dbReference type="InterPro" id="IPR036259">
    <property type="entry name" value="MFS_trans_sf"/>
</dbReference>
<reference evidence="10" key="1">
    <citation type="submission" date="2022-08" db="EMBL/GenBank/DDBJ databases">
        <authorList>
            <person name="Giroux E."/>
            <person name="Giroux E."/>
        </authorList>
    </citation>
    <scope>NUCLEOTIDE SEQUENCE</scope>
    <source>
        <strain evidence="10">H1091258</strain>
    </source>
</reference>
<dbReference type="InterPro" id="IPR036291">
    <property type="entry name" value="NAD(P)-bd_dom_sf"/>
</dbReference>
<dbReference type="PANTHER" id="PTHR43791">
    <property type="entry name" value="PERMEASE-RELATED"/>
    <property type="match status" value="1"/>
</dbReference>
<feature type="transmembrane region" description="Helical" evidence="7">
    <location>
        <begin position="718"/>
        <end position="742"/>
    </location>
</feature>
<dbReference type="GO" id="GO:0022857">
    <property type="term" value="F:transmembrane transporter activity"/>
    <property type="evidence" value="ECO:0007669"/>
    <property type="project" value="TreeGrafter"/>
</dbReference>
<comment type="subcellular location">
    <subcellularLocation>
        <location evidence="1">Membrane</location>
        <topology evidence="1">Multi-pass membrane protein</topology>
    </subcellularLocation>
</comment>
<keyword evidence="5 7" id="KW-1133">Transmembrane helix</keyword>
<dbReference type="GO" id="GO:0016020">
    <property type="term" value="C:membrane"/>
    <property type="evidence" value="ECO:0007669"/>
    <property type="project" value="UniProtKB-SubCell"/>
</dbReference>
<feature type="transmembrane region" description="Helical" evidence="7">
    <location>
        <begin position="596"/>
        <end position="620"/>
    </location>
</feature>
<keyword evidence="4 7" id="KW-0812">Transmembrane</keyword>
<evidence type="ECO:0000259" key="8">
    <source>
        <dbReference type="Pfam" id="PF01408"/>
    </source>
</evidence>
<feature type="transmembrane region" description="Helical" evidence="7">
    <location>
        <begin position="627"/>
        <end position="648"/>
    </location>
</feature>
<proteinExistence type="inferred from homology"/>
<dbReference type="Proteomes" id="UP001152533">
    <property type="component" value="Unassembled WGS sequence"/>
</dbReference>
<dbReference type="Pfam" id="PF01408">
    <property type="entry name" value="GFO_IDH_MocA"/>
    <property type="match status" value="1"/>
</dbReference>
<dbReference type="InterPro" id="IPR000683">
    <property type="entry name" value="Gfo/Idh/MocA-like_OxRdtase_N"/>
</dbReference>
<keyword evidence="11" id="KW-1185">Reference proteome</keyword>
<comment type="caution">
    <text evidence="10">The sequence shown here is derived from an EMBL/GenBank/DDBJ whole genome shotgun (WGS) entry which is preliminary data.</text>
</comment>
<dbReference type="PANTHER" id="PTHR43791:SF39">
    <property type="entry name" value="TRANSPORTER LIZ1_SEO1, PUTATIVE (AFU_ORTHOLOGUE AFUA_3G00980)-RELATED"/>
    <property type="match status" value="1"/>
</dbReference>
<sequence>MAHWRIVGINFDHMHMGDLLRKAFDHPNADIVGICDRQADRTKDAVTAFGIAPKLVFTDVGECIRQTKPDLVILCPATADHAVAYEECCSFGVDVLMEKPFAASLRDARRMLEARDAAGTRLAINWPSRWFPAHVTTKRLIDEEMIGQVTQVHYYGGNRGPLYHLADKVEVSDDEVQRKKSDSWWYKKESGGGSLLDYLWYGATLGTWFMDGRAPLKVTTVTSAGEGIEVDEHSITICQYTTGLSKFETRWGTFTDPWTILPQPRCGFVVVGTEGTISSYDYDPHVGVQSKVRREVTSIPADVLQSPYRNPVEYVLHCKKNGIPVTGPLDPMLCFTAQRIIDTAVESAKKGQTLDLLESGLMNSIFDCKVTMAVYDGQRPANGSESIAERSAGSDSDISRPLKENLWIRFMSLIGWYPSDMPGEEKLVVLKLDLSILIFGCLSFFTKYLDQQSLTNAYVSGMREEIRMWGNELNYITATFWASYCGAMIPAWLFIIDGIITLGIAFFGFIIFPDVPSRKKPFTLTDADFKIAQKRVAGSSTPPQLQLSASIFKRVLGRWHFYAFVTLWTLFDMNFVPGGQPFSLYLRANSPKLYSIVQVNTLPTITSAIMIVAALIAGVAADRLGEFWIPAFVTTIPVFVGMILLNVWDVGESGRLAAFMLQGFIAPLSPMGMGWATTIMSNVAEERAVVTASMNEIGQGIMAGAQVALFPATGAPRWILGFRSSLGTTVAQLFMILLILYLSRRETKTRRLTEDVPVVEQEHYETREAKV</sequence>